<organism evidence="6 7">
    <name type="scientific">Roseovarius albus</name>
    <dbReference type="NCBI Taxonomy" id="1247867"/>
    <lineage>
        <taxon>Bacteria</taxon>
        <taxon>Pseudomonadati</taxon>
        <taxon>Pseudomonadota</taxon>
        <taxon>Alphaproteobacteria</taxon>
        <taxon>Rhodobacterales</taxon>
        <taxon>Roseobacteraceae</taxon>
        <taxon>Roseovarius</taxon>
    </lineage>
</organism>
<evidence type="ECO:0000313" key="7">
    <source>
        <dbReference type="Proteomes" id="UP000193061"/>
    </source>
</evidence>
<dbReference type="PANTHER" id="PTHR30537:SF35">
    <property type="entry name" value="TRANSCRIPTIONAL REGULATORY PROTEIN"/>
    <property type="match status" value="1"/>
</dbReference>
<evidence type="ECO:0000313" key="6">
    <source>
        <dbReference type="EMBL" id="SLN74156.1"/>
    </source>
</evidence>
<comment type="similarity">
    <text evidence="1">Belongs to the LysR transcriptional regulatory family.</text>
</comment>
<dbReference type="PROSITE" id="PS50931">
    <property type="entry name" value="HTH_LYSR"/>
    <property type="match status" value="1"/>
</dbReference>
<evidence type="ECO:0000259" key="5">
    <source>
        <dbReference type="PROSITE" id="PS50931"/>
    </source>
</evidence>
<keyword evidence="4" id="KW-0804">Transcription</keyword>
<feature type="domain" description="HTH lysR-type" evidence="5">
    <location>
        <begin position="24"/>
        <end position="81"/>
    </location>
</feature>
<dbReference type="InterPro" id="IPR000847">
    <property type="entry name" value="LysR_HTH_N"/>
</dbReference>
<keyword evidence="2" id="KW-0805">Transcription regulation</keyword>
<evidence type="ECO:0000256" key="4">
    <source>
        <dbReference type="ARBA" id="ARBA00023163"/>
    </source>
</evidence>
<dbReference type="GO" id="GO:0006351">
    <property type="term" value="P:DNA-templated transcription"/>
    <property type="evidence" value="ECO:0007669"/>
    <property type="project" value="TreeGrafter"/>
</dbReference>
<sequence length="325" mass="36327">MALTIWCFGKGPMPDWNSKGCNVDISAQMLIFATVVELGSISAAARSMGQTPSAVSKQISLLEDQVHYRLLDRTRTGVSPTQEGQEFYEKCKAMADKFKEAEAMIHNLDGIPRGELKIASTVAFGKSQLVPALPAFMEENPEIQVSLDVTDREIDLRSEKFDAAICFAEQRKNPDLVVRRIMRSRRVLCASPEYLERFGVPTNFAELAEHNCLRVAGKSPRNVWNSVEPITGDRFEATGSFEGNSTDVVFRAALAGIGIARLPCYMANWKFRSGELVHVLPEYAPPSTDIVVMFADRRNLAPKTRAFVDYLVRRFRDVEDHQMTG</sequence>
<dbReference type="Pfam" id="PF03466">
    <property type="entry name" value="LysR_substrate"/>
    <property type="match status" value="1"/>
</dbReference>
<dbReference type="Proteomes" id="UP000193061">
    <property type="component" value="Unassembled WGS sequence"/>
</dbReference>
<reference evidence="6 7" key="1">
    <citation type="submission" date="2017-03" db="EMBL/GenBank/DDBJ databases">
        <authorList>
            <person name="Afonso C.L."/>
            <person name="Miller P.J."/>
            <person name="Scott M.A."/>
            <person name="Spackman E."/>
            <person name="Goraichik I."/>
            <person name="Dimitrov K.M."/>
            <person name="Suarez D.L."/>
            <person name="Swayne D.E."/>
        </authorList>
    </citation>
    <scope>NUCLEOTIDE SEQUENCE [LARGE SCALE GENOMIC DNA]</scope>
    <source>
        <strain evidence="6 7">CECT 7450</strain>
    </source>
</reference>
<dbReference type="PANTHER" id="PTHR30537">
    <property type="entry name" value="HTH-TYPE TRANSCRIPTIONAL REGULATOR"/>
    <property type="match status" value="1"/>
</dbReference>
<dbReference type="GO" id="GO:0043565">
    <property type="term" value="F:sequence-specific DNA binding"/>
    <property type="evidence" value="ECO:0007669"/>
    <property type="project" value="TreeGrafter"/>
</dbReference>
<dbReference type="RefSeq" id="WP_234999622.1">
    <property type="nucleotide sequence ID" value="NZ_FWFX01000028.1"/>
</dbReference>
<dbReference type="SUPFAM" id="SSF53850">
    <property type="entry name" value="Periplasmic binding protein-like II"/>
    <property type="match status" value="1"/>
</dbReference>
<dbReference type="SUPFAM" id="SSF46785">
    <property type="entry name" value="Winged helix' DNA-binding domain"/>
    <property type="match status" value="1"/>
</dbReference>
<dbReference type="InterPro" id="IPR005119">
    <property type="entry name" value="LysR_subst-bd"/>
</dbReference>
<evidence type="ECO:0000256" key="1">
    <source>
        <dbReference type="ARBA" id="ARBA00009437"/>
    </source>
</evidence>
<dbReference type="FunFam" id="1.10.10.10:FF:000001">
    <property type="entry name" value="LysR family transcriptional regulator"/>
    <property type="match status" value="1"/>
</dbReference>
<dbReference type="GO" id="GO:0003700">
    <property type="term" value="F:DNA-binding transcription factor activity"/>
    <property type="evidence" value="ECO:0007669"/>
    <property type="project" value="InterPro"/>
</dbReference>
<keyword evidence="7" id="KW-1185">Reference proteome</keyword>
<dbReference type="InterPro" id="IPR036390">
    <property type="entry name" value="WH_DNA-bd_sf"/>
</dbReference>
<dbReference type="Gene3D" id="3.40.190.290">
    <property type="match status" value="1"/>
</dbReference>
<dbReference type="InterPro" id="IPR058163">
    <property type="entry name" value="LysR-type_TF_proteobact-type"/>
</dbReference>
<accession>A0A1X7A9X7</accession>
<keyword evidence="3" id="KW-0238">DNA-binding</keyword>
<evidence type="ECO:0000256" key="2">
    <source>
        <dbReference type="ARBA" id="ARBA00023015"/>
    </source>
</evidence>
<dbReference type="EMBL" id="FWFX01000028">
    <property type="protein sequence ID" value="SLN74156.1"/>
    <property type="molecule type" value="Genomic_DNA"/>
</dbReference>
<evidence type="ECO:0000256" key="3">
    <source>
        <dbReference type="ARBA" id="ARBA00023125"/>
    </source>
</evidence>
<dbReference type="CDD" id="cd08422">
    <property type="entry name" value="PBP2_CrgA_like"/>
    <property type="match status" value="1"/>
</dbReference>
<name>A0A1X7A9X7_9RHOB</name>
<gene>
    <name evidence="6" type="primary">dmlR_12</name>
    <name evidence="6" type="ORF">ROA7450_04202</name>
</gene>
<dbReference type="InterPro" id="IPR036388">
    <property type="entry name" value="WH-like_DNA-bd_sf"/>
</dbReference>
<protein>
    <submittedName>
        <fullName evidence="6">HTH-type transcriptional regulator DmlR</fullName>
    </submittedName>
</protein>
<dbReference type="Gene3D" id="1.10.10.10">
    <property type="entry name" value="Winged helix-like DNA-binding domain superfamily/Winged helix DNA-binding domain"/>
    <property type="match status" value="1"/>
</dbReference>
<proteinExistence type="inferred from homology"/>
<dbReference type="Pfam" id="PF00126">
    <property type="entry name" value="HTH_1"/>
    <property type="match status" value="1"/>
</dbReference>
<dbReference type="AlphaFoldDB" id="A0A1X7A9X7"/>